<evidence type="ECO:0000313" key="1">
    <source>
        <dbReference type="EMBL" id="PWA55109.1"/>
    </source>
</evidence>
<dbReference type="Proteomes" id="UP000245207">
    <property type="component" value="Unassembled WGS sequence"/>
</dbReference>
<keyword evidence="2" id="KW-1185">Reference proteome</keyword>
<sequence>MNLWVRMKHVLNDPKYGKKTPKLEKSRRGEHIALRGARVDVGDISTKTRLHHHTTTPTVISTESFLCESLAAKLPTINHHDDVIRNLKSSHPQDGYGVQSAERKKIEEAFVAFGLCNEYGVCL</sequence>
<protein>
    <submittedName>
        <fullName evidence="1">Uncharacterized protein</fullName>
    </submittedName>
</protein>
<proteinExistence type="predicted"/>
<name>A0A2U1M1H3_ARTAN</name>
<evidence type="ECO:0000313" key="2">
    <source>
        <dbReference type="Proteomes" id="UP000245207"/>
    </source>
</evidence>
<dbReference type="EMBL" id="PKPP01006862">
    <property type="protein sequence ID" value="PWA55109.1"/>
    <property type="molecule type" value="Genomic_DNA"/>
</dbReference>
<gene>
    <name evidence="1" type="ORF">CTI12_AA295120</name>
</gene>
<reference evidence="1 2" key="1">
    <citation type="journal article" date="2018" name="Mol. Plant">
        <title>The genome of Artemisia annua provides insight into the evolution of Asteraceae family and artemisinin biosynthesis.</title>
        <authorList>
            <person name="Shen Q."/>
            <person name="Zhang L."/>
            <person name="Liao Z."/>
            <person name="Wang S."/>
            <person name="Yan T."/>
            <person name="Shi P."/>
            <person name="Liu M."/>
            <person name="Fu X."/>
            <person name="Pan Q."/>
            <person name="Wang Y."/>
            <person name="Lv Z."/>
            <person name="Lu X."/>
            <person name="Zhang F."/>
            <person name="Jiang W."/>
            <person name="Ma Y."/>
            <person name="Chen M."/>
            <person name="Hao X."/>
            <person name="Li L."/>
            <person name="Tang Y."/>
            <person name="Lv G."/>
            <person name="Zhou Y."/>
            <person name="Sun X."/>
            <person name="Brodelius P.E."/>
            <person name="Rose J.K.C."/>
            <person name="Tang K."/>
        </authorList>
    </citation>
    <scope>NUCLEOTIDE SEQUENCE [LARGE SCALE GENOMIC DNA]</scope>
    <source>
        <strain evidence="2">cv. Huhao1</strain>
        <tissue evidence="1">Leaf</tissue>
    </source>
</reference>
<accession>A0A2U1M1H3</accession>
<organism evidence="1 2">
    <name type="scientific">Artemisia annua</name>
    <name type="common">Sweet wormwood</name>
    <dbReference type="NCBI Taxonomy" id="35608"/>
    <lineage>
        <taxon>Eukaryota</taxon>
        <taxon>Viridiplantae</taxon>
        <taxon>Streptophyta</taxon>
        <taxon>Embryophyta</taxon>
        <taxon>Tracheophyta</taxon>
        <taxon>Spermatophyta</taxon>
        <taxon>Magnoliopsida</taxon>
        <taxon>eudicotyledons</taxon>
        <taxon>Gunneridae</taxon>
        <taxon>Pentapetalae</taxon>
        <taxon>asterids</taxon>
        <taxon>campanulids</taxon>
        <taxon>Asterales</taxon>
        <taxon>Asteraceae</taxon>
        <taxon>Asteroideae</taxon>
        <taxon>Anthemideae</taxon>
        <taxon>Artemisiinae</taxon>
        <taxon>Artemisia</taxon>
    </lineage>
</organism>
<comment type="caution">
    <text evidence="1">The sequence shown here is derived from an EMBL/GenBank/DDBJ whole genome shotgun (WGS) entry which is preliminary data.</text>
</comment>
<dbReference type="AlphaFoldDB" id="A0A2U1M1H3"/>